<name>X1BJS8_9ZZZZ</name>
<feature type="compositionally biased region" description="Basic and acidic residues" evidence="1">
    <location>
        <begin position="80"/>
        <end position="92"/>
    </location>
</feature>
<dbReference type="InterPro" id="IPR013321">
    <property type="entry name" value="Arc_rbn_hlx_hlx"/>
</dbReference>
<dbReference type="InterPro" id="IPR010985">
    <property type="entry name" value="Ribbon_hlx_hlx"/>
</dbReference>
<accession>X1BJS8</accession>
<sequence length="92" mass="10875">MPTIPLRIDDVDLKKIDNLIKKGRYKNRSQAIKKLLLDKLQQETLPFEWQEDSDEESRIKIVNKLISMENFSFSSNSTKSSEDLIGEERERY</sequence>
<dbReference type="GO" id="GO:0006355">
    <property type="term" value="P:regulation of DNA-templated transcription"/>
    <property type="evidence" value="ECO:0007669"/>
    <property type="project" value="InterPro"/>
</dbReference>
<protein>
    <submittedName>
        <fullName evidence="2">Uncharacterized protein</fullName>
    </submittedName>
</protein>
<dbReference type="EMBL" id="BART01006994">
    <property type="protein sequence ID" value="GAG72331.1"/>
    <property type="molecule type" value="Genomic_DNA"/>
</dbReference>
<reference evidence="2" key="1">
    <citation type="journal article" date="2014" name="Front. Microbiol.">
        <title>High frequency of phylogenetically diverse reductive dehalogenase-homologous genes in deep subseafloor sedimentary metagenomes.</title>
        <authorList>
            <person name="Kawai M."/>
            <person name="Futagami T."/>
            <person name="Toyoda A."/>
            <person name="Takaki Y."/>
            <person name="Nishi S."/>
            <person name="Hori S."/>
            <person name="Arai W."/>
            <person name="Tsubouchi T."/>
            <person name="Morono Y."/>
            <person name="Uchiyama I."/>
            <person name="Ito T."/>
            <person name="Fujiyama A."/>
            <person name="Inagaki F."/>
            <person name="Takami H."/>
        </authorList>
    </citation>
    <scope>NUCLEOTIDE SEQUENCE</scope>
    <source>
        <strain evidence="2">Expedition CK06-06</strain>
    </source>
</reference>
<proteinExistence type="predicted"/>
<evidence type="ECO:0000256" key="1">
    <source>
        <dbReference type="SAM" id="MobiDB-lite"/>
    </source>
</evidence>
<dbReference type="SUPFAM" id="SSF47598">
    <property type="entry name" value="Ribbon-helix-helix"/>
    <property type="match status" value="1"/>
</dbReference>
<comment type="caution">
    <text evidence="2">The sequence shown here is derived from an EMBL/GenBank/DDBJ whole genome shotgun (WGS) entry which is preliminary data.</text>
</comment>
<dbReference type="CDD" id="cd22231">
    <property type="entry name" value="RHH_NikR_HicB-like"/>
    <property type="match status" value="1"/>
</dbReference>
<dbReference type="Gene3D" id="1.10.1220.10">
    <property type="entry name" value="Met repressor-like"/>
    <property type="match status" value="1"/>
</dbReference>
<dbReference type="AlphaFoldDB" id="X1BJS8"/>
<feature type="region of interest" description="Disordered" evidence="1">
    <location>
        <begin position="73"/>
        <end position="92"/>
    </location>
</feature>
<gene>
    <name evidence="2" type="ORF">S01H4_15965</name>
</gene>
<organism evidence="2">
    <name type="scientific">marine sediment metagenome</name>
    <dbReference type="NCBI Taxonomy" id="412755"/>
    <lineage>
        <taxon>unclassified sequences</taxon>
        <taxon>metagenomes</taxon>
        <taxon>ecological metagenomes</taxon>
    </lineage>
</organism>
<evidence type="ECO:0000313" key="2">
    <source>
        <dbReference type="EMBL" id="GAG72331.1"/>
    </source>
</evidence>